<reference evidence="2" key="1">
    <citation type="submission" date="2018-01" db="EMBL/GenBank/DDBJ databases">
        <title>An insight into the sialome of Amazonian anophelines.</title>
        <authorList>
            <person name="Ribeiro J.M."/>
            <person name="Scarpassa V."/>
            <person name="Calvo E."/>
        </authorList>
    </citation>
    <scope>NUCLEOTIDE SEQUENCE</scope>
</reference>
<evidence type="ECO:0000256" key="1">
    <source>
        <dbReference type="SAM" id="SignalP"/>
    </source>
</evidence>
<organism evidence="2">
    <name type="scientific">Anopheles darlingi</name>
    <name type="common">Mosquito</name>
    <dbReference type="NCBI Taxonomy" id="43151"/>
    <lineage>
        <taxon>Eukaryota</taxon>
        <taxon>Metazoa</taxon>
        <taxon>Ecdysozoa</taxon>
        <taxon>Arthropoda</taxon>
        <taxon>Hexapoda</taxon>
        <taxon>Insecta</taxon>
        <taxon>Pterygota</taxon>
        <taxon>Neoptera</taxon>
        <taxon>Endopterygota</taxon>
        <taxon>Diptera</taxon>
        <taxon>Nematocera</taxon>
        <taxon>Culicoidea</taxon>
        <taxon>Culicidae</taxon>
        <taxon>Anophelinae</taxon>
        <taxon>Anopheles</taxon>
    </lineage>
</organism>
<protein>
    <submittedName>
        <fullName evidence="2">Putative secreted protein</fullName>
    </submittedName>
</protein>
<feature type="chain" id="PRO_5014623754" evidence="1">
    <location>
        <begin position="18"/>
        <end position="115"/>
    </location>
</feature>
<name>A0A2M4D3W0_ANODA</name>
<accession>A0A2M4D3W0</accession>
<proteinExistence type="predicted"/>
<dbReference type="EMBL" id="GGFL01008067">
    <property type="protein sequence ID" value="MBW72245.1"/>
    <property type="molecule type" value="Transcribed_RNA"/>
</dbReference>
<feature type="signal peptide" evidence="1">
    <location>
        <begin position="1"/>
        <end position="17"/>
    </location>
</feature>
<dbReference type="AlphaFoldDB" id="A0A2M4D3W0"/>
<evidence type="ECO:0000313" key="2">
    <source>
        <dbReference type="EMBL" id="MBW72245.1"/>
    </source>
</evidence>
<keyword evidence="1" id="KW-0732">Signal</keyword>
<sequence length="115" mass="13143">MVLVMLMIQLLLHLEVATPIDLGHQLTTADVPYLHLTLQARARNHATVRYETLDPVCMTIDLYRYPLEQALFRLGIRLTLRRLGMPASTPLGVVTRTDAPIQHHHRIGNDKRAHH</sequence>